<dbReference type="STRING" id="1882483.A0A317XFM1"/>
<dbReference type="InterPro" id="IPR002885">
    <property type="entry name" value="PPR_rpt"/>
</dbReference>
<feature type="repeat" description="PPR" evidence="5">
    <location>
        <begin position="255"/>
        <end position="289"/>
    </location>
</feature>
<feature type="repeat" description="PPR" evidence="5">
    <location>
        <begin position="834"/>
        <end position="869"/>
    </location>
</feature>
<dbReference type="InParanoid" id="A0A317XFM1"/>
<sequence length="971" mass="107235">MATQLSARQWRITAIDVLRQGPNRKRISVASAAPILQHTSLHRTHVSLASATTYTHRSESQQVRDAEDEAHASDLQGSKPRRADLSRFFDRKDIDAKADAHHTGLPLYEIVSYSKSIIQSFRDALKTRQPKHILEAYDDLVDAVEMHRSAWAASSSKPFKLDHSFPLRKNDIQTAIRILVEHAKNRGRTMSPRLIRACRTMFQDMASRFEYAISPTDLHYQVLAHCMQDPDAPGFRDPAQVFADLRRQHSHWQTSSVEWNLVASYLADTGQYQRACELWTQMLDHGTLPGTDIRNTMVLLHFRNRNLQEAEQQLLDLEQQKELGLESLARAVVGFTSAAADALVPSDGTMTSPVHRYAAALRELLFDADDPPNGVAAWVALLRYDAHFNGPSQAIDTAKRAGMQGAVTSGMLAVLLQLHTDRLQGLQTSDEAIELLDSITAVDATGKARPGPECYQHLLVALLGGSTPSTQSDDYDSGGVATPNQIREAQLLYDHIRQEQSVRPTAQMVGPLLSAYCNAFLPSLPSALSLVQDLLDHAPSASPVARPRRWGESYSGSRLKKSTTSSDGPSDMADLVTTFVSACTRQRDLSMAQELLGRLRRAGLGLDAGVKASIATQLLSVATTWREAFDLYQQVARLQPVSSSSGSASPEFTERGYVAILEAFRELGCATTGSTGDRTRGAAPPEYLLQILQDMRGSGYRPSCSVYTSILNYYSKLDEPSYEGVKATHEILKQDATLDPDLALINALMNGYNRVDEPAVVLAIWDSLMASRQQIDGVTLSIFFDTAGRHGLLALARRAILTIRRAEAEKRELGDDGSASSAPGWKIVRPSLMNKGAWDAWLECLARCGRLEEAIELAFGEMRRSLLREAIDTRRISFLVARSSRAPIRDTDGTVVGPDAKTFGTLLRFAAKERDRRQKRLFASAGVVVSVSAAEEAAERKGSSVWHLLRQRIRDDYSWVYQSIKQIGATA</sequence>
<protein>
    <recommendedName>
        <fullName evidence="10">Pentacotripeptide-repeat region of PRORP domain-containing protein</fullName>
    </recommendedName>
</protein>
<feature type="compositionally biased region" description="Basic and acidic residues" evidence="7">
    <location>
        <begin position="56"/>
        <end position="72"/>
    </location>
</feature>
<name>A0A317XFM1_9BASI</name>
<evidence type="ECO:0000256" key="4">
    <source>
        <dbReference type="ARBA" id="ARBA00044511"/>
    </source>
</evidence>
<evidence type="ECO:0000313" key="8">
    <source>
        <dbReference type="EMBL" id="PWY97184.1"/>
    </source>
</evidence>
<keyword evidence="9" id="KW-1185">Reference proteome</keyword>
<dbReference type="Pfam" id="PF01535">
    <property type="entry name" value="PPR"/>
    <property type="match status" value="1"/>
</dbReference>
<dbReference type="PROSITE" id="PS51375">
    <property type="entry name" value="PPR"/>
    <property type="match status" value="2"/>
</dbReference>
<dbReference type="AlphaFoldDB" id="A0A317XFM1"/>
<evidence type="ECO:0000256" key="3">
    <source>
        <dbReference type="ARBA" id="ARBA00044493"/>
    </source>
</evidence>
<dbReference type="EMBL" id="KZ819216">
    <property type="protein sequence ID" value="PWY97184.1"/>
    <property type="molecule type" value="Genomic_DNA"/>
</dbReference>
<gene>
    <name evidence="8" type="ORF">BCV70DRAFT_195962</name>
</gene>
<dbReference type="OrthoDB" id="185373at2759"/>
<feature type="region of interest" description="Disordered" evidence="7">
    <location>
        <begin position="540"/>
        <end position="570"/>
    </location>
</feature>
<comment type="function">
    <text evidence="3">Regulates mitochondrial small subunit maturation by controlling 15S rRNA 5'-end processing. Localizes to the 5' precursor of the 15S rRNA in a position that is subsequently occupied by mS47 in the mature yeast mtSSU. Uses structure and sequence-specific RNA recognition, binding to a single-stranded region of the precursor and specifically recognizing bases -6 to -1. The exchange of Ccm1 for mS47 is coupled to the irreversible removal of precursor rRNA that is accompanied by conformational changes of the mitoribosomal proteins uS5m and mS26. These conformational changes signal completion of 5'-end rRNA processing through protection of the mature 5'-end of the 15S rRNA and stabilization of mS47. The removal of the 5' precursor together with the dissociation of Ccm1 may be catalyzed by the 5'-3' exoribonuclease Pet127. Involved in the specific removal of group I introns in mitochondrial encoded transcripts.</text>
</comment>
<dbReference type="Gene3D" id="1.25.40.10">
    <property type="entry name" value="Tetratricopeptide repeat domain"/>
    <property type="match status" value="2"/>
</dbReference>
<accession>A0A317XFM1</accession>
<evidence type="ECO:0000256" key="7">
    <source>
        <dbReference type="SAM" id="MobiDB-lite"/>
    </source>
</evidence>
<evidence type="ECO:0008006" key="10">
    <source>
        <dbReference type="Google" id="ProtNLM"/>
    </source>
</evidence>
<evidence type="ECO:0000256" key="5">
    <source>
        <dbReference type="PROSITE-ProRule" id="PRU00708"/>
    </source>
</evidence>
<comment type="subunit">
    <text evidence="4">Binds to mitochondrial small subunit 15S rRNA.</text>
</comment>
<evidence type="ECO:0000256" key="6">
    <source>
        <dbReference type="SAM" id="Coils"/>
    </source>
</evidence>
<dbReference type="PANTHER" id="PTHR47447:SF17">
    <property type="entry name" value="OS12G0638900 PROTEIN"/>
    <property type="match status" value="1"/>
</dbReference>
<dbReference type="PANTHER" id="PTHR47447">
    <property type="entry name" value="OS03G0856100 PROTEIN"/>
    <property type="match status" value="1"/>
</dbReference>
<dbReference type="InterPro" id="IPR011990">
    <property type="entry name" value="TPR-like_helical_dom_sf"/>
</dbReference>
<keyword evidence="2" id="KW-0677">Repeat</keyword>
<dbReference type="Proteomes" id="UP000246740">
    <property type="component" value="Unassembled WGS sequence"/>
</dbReference>
<comment type="similarity">
    <text evidence="1">Belongs to the CCM1 family.</text>
</comment>
<evidence type="ECO:0000256" key="2">
    <source>
        <dbReference type="ARBA" id="ARBA00022737"/>
    </source>
</evidence>
<reference evidence="8 9" key="1">
    <citation type="journal article" date="2018" name="Mol. Biol. Evol.">
        <title>Broad Genomic Sampling Reveals a Smut Pathogenic Ancestry of the Fungal Clade Ustilaginomycotina.</title>
        <authorList>
            <person name="Kijpornyongpan T."/>
            <person name="Mondo S.J."/>
            <person name="Barry K."/>
            <person name="Sandor L."/>
            <person name="Lee J."/>
            <person name="Lipzen A."/>
            <person name="Pangilinan J."/>
            <person name="LaButti K."/>
            <person name="Hainaut M."/>
            <person name="Henrissat B."/>
            <person name="Grigoriev I.V."/>
            <person name="Spatafora J.W."/>
            <person name="Aime M.C."/>
        </authorList>
    </citation>
    <scope>NUCLEOTIDE SEQUENCE [LARGE SCALE GENOMIC DNA]</scope>
    <source>
        <strain evidence="8 9">MCA 3645</strain>
    </source>
</reference>
<evidence type="ECO:0000256" key="1">
    <source>
        <dbReference type="ARBA" id="ARBA00006192"/>
    </source>
</evidence>
<organism evidence="8 9">
    <name type="scientific">Testicularia cyperi</name>
    <dbReference type="NCBI Taxonomy" id="1882483"/>
    <lineage>
        <taxon>Eukaryota</taxon>
        <taxon>Fungi</taxon>
        <taxon>Dikarya</taxon>
        <taxon>Basidiomycota</taxon>
        <taxon>Ustilaginomycotina</taxon>
        <taxon>Ustilaginomycetes</taxon>
        <taxon>Ustilaginales</taxon>
        <taxon>Anthracoideaceae</taxon>
        <taxon>Testicularia</taxon>
    </lineage>
</organism>
<evidence type="ECO:0000313" key="9">
    <source>
        <dbReference type="Proteomes" id="UP000246740"/>
    </source>
</evidence>
<feature type="region of interest" description="Disordered" evidence="7">
    <location>
        <begin position="54"/>
        <end position="77"/>
    </location>
</feature>
<proteinExistence type="inferred from homology"/>
<feature type="coiled-coil region" evidence="6">
    <location>
        <begin position="300"/>
        <end position="327"/>
    </location>
</feature>
<keyword evidence="6" id="KW-0175">Coiled coil</keyword>